<protein>
    <submittedName>
        <fullName evidence="3">Uncharacterized protein</fullName>
    </submittedName>
</protein>
<accession>A0A0V0R8W0</accession>
<proteinExistence type="predicted"/>
<feature type="coiled-coil region" evidence="1">
    <location>
        <begin position="347"/>
        <end position="374"/>
    </location>
</feature>
<gene>
    <name evidence="3" type="ORF">PPERSA_12058</name>
</gene>
<keyword evidence="1" id="KW-0175">Coiled coil</keyword>
<feature type="region of interest" description="Disordered" evidence="2">
    <location>
        <begin position="224"/>
        <end position="261"/>
    </location>
</feature>
<evidence type="ECO:0000313" key="3">
    <source>
        <dbReference type="EMBL" id="KRX10934.1"/>
    </source>
</evidence>
<feature type="region of interest" description="Disordered" evidence="2">
    <location>
        <begin position="174"/>
        <end position="199"/>
    </location>
</feature>
<keyword evidence="4" id="KW-1185">Reference proteome</keyword>
<dbReference type="InParanoid" id="A0A0V0R8W0"/>
<evidence type="ECO:0000313" key="4">
    <source>
        <dbReference type="Proteomes" id="UP000054937"/>
    </source>
</evidence>
<evidence type="ECO:0000256" key="1">
    <source>
        <dbReference type="SAM" id="Coils"/>
    </source>
</evidence>
<feature type="compositionally biased region" description="Polar residues" evidence="2">
    <location>
        <begin position="225"/>
        <end position="239"/>
    </location>
</feature>
<dbReference type="EMBL" id="LDAU01000013">
    <property type="protein sequence ID" value="KRX10934.1"/>
    <property type="molecule type" value="Genomic_DNA"/>
</dbReference>
<reference evidence="3 4" key="1">
    <citation type="journal article" date="2015" name="Sci. Rep.">
        <title>Genome of the facultative scuticociliatosis pathogen Pseudocohnilembus persalinus provides insight into its virulence through horizontal gene transfer.</title>
        <authorList>
            <person name="Xiong J."/>
            <person name="Wang G."/>
            <person name="Cheng J."/>
            <person name="Tian M."/>
            <person name="Pan X."/>
            <person name="Warren A."/>
            <person name="Jiang C."/>
            <person name="Yuan D."/>
            <person name="Miao W."/>
        </authorList>
    </citation>
    <scope>NUCLEOTIDE SEQUENCE [LARGE SCALE GENOMIC DNA]</scope>
    <source>
        <strain evidence="3">36N120E</strain>
    </source>
</reference>
<dbReference type="Proteomes" id="UP000054937">
    <property type="component" value="Unassembled WGS sequence"/>
</dbReference>
<evidence type="ECO:0000256" key="2">
    <source>
        <dbReference type="SAM" id="MobiDB-lite"/>
    </source>
</evidence>
<organism evidence="3 4">
    <name type="scientific">Pseudocohnilembus persalinus</name>
    <name type="common">Ciliate</name>
    <dbReference type="NCBI Taxonomy" id="266149"/>
    <lineage>
        <taxon>Eukaryota</taxon>
        <taxon>Sar</taxon>
        <taxon>Alveolata</taxon>
        <taxon>Ciliophora</taxon>
        <taxon>Intramacronucleata</taxon>
        <taxon>Oligohymenophorea</taxon>
        <taxon>Scuticociliatia</taxon>
        <taxon>Philasterida</taxon>
        <taxon>Pseudocohnilembidae</taxon>
        <taxon>Pseudocohnilembus</taxon>
    </lineage>
</organism>
<dbReference type="AlphaFoldDB" id="A0A0V0R8W0"/>
<sequence>MSQKKQIQQKFTYKLEMPENNLFNSLSPREIMIQEENFSKNGKINRIAQQQPKNLELRKQMIQNGQQINKGFVNQIKSFNIKNNNNLQLNGSGLDLEQKEEMKQFINDFNQMQMIKNQVNQLGKQEEQQQKEDIYRLQSQFEKYMEYKKQNKLKRRQNLLAKKQNKLGENLDDQNQFQSQQIKNRSVSQNIPGKSFYKNSQNSEFNKAQFELTANEVLNRAVHKFQQQQKSPQTTPNQRSQQNSQEKLKKSLKKQGQSQQMNNGINYIDKNIVDAQQVPKHKQTKFKFDKEQRQAKRKSEALQKLINIDDFHLEDKLGYKNNLNIQQKLQIFKDEIITYLEKGYINKEEMKQLQQQYQQILVQKEKEKINLKQKLKQDKNPLNLYKKKFGVGFVKQNNVYEGEEDALKNAEIFTSKQIFSDKDNFEKQRQDLINQKVKAILTKFRGLSESQYNFEKQLEKNNRQYEKEQQFQREMLQNSVETNILDPEFESLSENDKSDKNSSDQELSGENQFKNLKLKSIIPKKINEQKQSLQKSRIENQNSSLYNSQENIYIKEYNFKEEKFLVQESDEEIKENQEGLKDYIRKKDKVKKKSRFDKMGRIRIVSEHLYDPQKSKIKLMKKSQYKELRSLSNINQQDGLEKSFVSQIQSQTVKNISVNNITGFSNQKLSLPKIQQNIDQSKNMEKQKNDIKNILPTIQLLEKQKKQNKNNQNLNEDIQNKQQIDIPKSNNNSIFYNQSYKSTFKLNSREKNSRVRFNQLEQMKKIMENCQRQEFDLEKIKYKVLDKKKELNQKTKMQKKLMELKQQDKLNDFYQPYLPTSQFSSFQ</sequence>
<name>A0A0V0R8W0_PSEPJ</name>
<comment type="caution">
    <text evidence="3">The sequence shown here is derived from an EMBL/GenBank/DDBJ whole genome shotgun (WGS) entry which is preliminary data.</text>
</comment>